<accession>A0A2Z6RPP4</accession>
<proteinExistence type="predicted"/>
<dbReference type="AlphaFoldDB" id="A0A2Z6RPP4"/>
<sequence length="237" mass="26784">MFSNNGNLDIQAYGHWSEDGTQDAWFTASCFNAVFTMMERKPKWIKVISDNGAHYHNSQLTTLIITHAIKRYVRVGCDLKEGSDIEAAIANLGGTSVARITPGHDEHAELVKAQYWRMDLLFFTEFLKPTSETSTPTIPSSPWTMPKPYGLAKTRNKEQLCLSTGNANKSDYYSEQDIYNELFNLADKREIDRNKIPKTQTIKGCIGRYSRQMKKEAAEKASENIGEGSEGNKKLKM</sequence>
<evidence type="ECO:0000313" key="3">
    <source>
        <dbReference type="Proteomes" id="UP000247702"/>
    </source>
</evidence>
<comment type="caution">
    <text evidence="2">The sequence shown here is derived from an EMBL/GenBank/DDBJ whole genome shotgun (WGS) entry which is preliminary data.</text>
</comment>
<dbReference type="EMBL" id="BEXD01003970">
    <property type="protein sequence ID" value="GBC04846.1"/>
    <property type="molecule type" value="Genomic_DNA"/>
</dbReference>
<evidence type="ECO:0000256" key="1">
    <source>
        <dbReference type="SAM" id="MobiDB-lite"/>
    </source>
</evidence>
<dbReference type="Proteomes" id="UP000247702">
    <property type="component" value="Unassembled WGS sequence"/>
</dbReference>
<gene>
    <name evidence="2" type="ORF">RclHR1_00590032</name>
</gene>
<keyword evidence="3" id="KW-1185">Reference proteome</keyword>
<name>A0A2Z6RPP4_9GLOM</name>
<evidence type="ECO:0000313" key="2">
    <source>
        <dbReference type="EMBL" id="GBC04846.1"/>
    </source>
</evidence>
<reference evidence="2 3" key="1">
    <citation type="submission" date="2017-11" db="EMBL/GenBank/DDBJ databases">
        <title>The genome of Rhizophagus clarus HR1 reveals common genetic basis of auxotrophy among arbuscular mycorrhizal fungi.</title>
        <authorList>
            <person name="Kobayashi Y."/>
        </authorList>
    </citation>
    <scope>NUCLEOTIDE SEQUENCE [LARGE SCALE GENOMIC DNA]</scope>
    <source>
        <strain evidence="2 3">HR1</strain>
    </source>
</reference>
<protein>
    <submittedName>
        <fullName evidence="2">Uncharacterized protein</fullName>
    </submittedName>
</protein>
<feature type="region of interest" description="Disordered" evidence="1">
    <location>
        <begin position="216"/>
        <end position="237"/>
    </location>
</feature>
<organism evidence="2 3">
    <name type="scientific">Rhizophagus clarus</name>
    <dbReference type="NCBI Taxonomy" id="94130"/>
    <lineage>
        <taxon>Eukaryota</taxon>
        <taxon>Fungi</taxon>
        <taxon>Fungi incertae sedis</taxon>
        <taxon>Mucoromycota</taxon>
        <taxon>Glomeromycotina</taxon>
        <taxon>Glomeromycetes</taxon>
        <taxon>Glomerales</taxon>
        <taxon>Glomeraceae</taxon>
        <taxon>Rhizophagus</taxon>
    </lineage>
</organism>